<evidence type="ECO:0000313" key="3">
    <source>
        <dbReference type="EnsemblPlants" id="HORVU.MOREX.r3.2HG0115490.1"/>
    </source>
</evidence>
<dbReference type="GO" id="GO:0016491">
    <property type="term" value="F:oxidoreductase activity"/>
    <property type="evidence" value="ECO:0007669"/>
    <property type="project" value="UniProtKB-KW"/>
</dbReference>
<accession>A0A8I6WRP5</accession>
<dbReference type="Gramene" id="HORVU.MOREX.r3.2HG0115490.1">
    <property type="protein sequence ID" value="HORVU.MOREX.r3.2HG0115490.1"/>
    <property type="gene ID" value="HORVU.MOREX.r3.2HG0115490"/>
</dbReference>
<dbReference type="SMR" id="A0A8I6WRP5"/>
<dbReference type="AlphaFoldDB" id="A0A8I6WRP5"/>
<dbReference type="Proteomes" id="UP000011116">
    <property type="component" value="Chromosome 2H"/>
</dbReference>
<reference evidence="3" key="2">
    <citation type="submission" date="2020-10" db="EMBL/GenBank/DDBJ databases">
        <authorList>
            <person name="Scholz U."/>
            <person name="Mascher M."/>
            <person name="Fiebig A."/>
        </authorList>
    </citation>
    <scope>NUCLEOTIDE SEQUENCE [LARGE SCALE GENOMIC DNA]</scope>
    <source>
        <strain evidence="3">cv. Morex</strain>
    </source>
</reference>
<evidence type="ECO:0000256" key="1">
    <source>
        <dbReference type="ARBA" id="ARBA00006484"/>
    </source>
</evidence>
<dbReference type="PANTHER" id="PTHR43180:SF46">
    <property type="entry name" value="SEX DETERMINATION PROTEIN TASSELSEED-2"/>
    <property type="match status" value="1"/>
</dbReference>
<sequence length="275" mass="28460">MLRAVQLVLRDKSRFASSGFVNGFSTASNPQRLAGKVAVITGAASGIGKATAAEFVRNGAKVIIADVQDDLGRSVAAELGPDAAYTRCDVSDEAQASVGALDLADFDRVMAVNARSAVACIKHGARVMAPGRRGGCILCTASVIGVLSFGSPILAYAISKATVIAAVGAAAGPLARDRVRVNAISPHAIATPLTVRSMAEMFPGAGEDALRRVVEEDWSELDGTVLQVEDVARAALYLASDEARYVTGHNLVVDGGFTAHKGVGMPSLEVPRKDK</sequence>
<reference evidence="4" key="1">
    <citation type="journal article" date="2012" name="Nature">
        <title>A physical, genetic and functional sequence assembly of the barley genome.</title>
        <authorList>
            <consortium name="The International Barley Genome Sequencing Consortium"/>
            <person name="Mayer K.F."/>
            <person name="Waugh R."/>
            <person name="Brown J.W."/>
            <person name="Schulman A."/>
            <person name="Langridge P."/>
            <person name="Platzer M."/>
            <person name="Fincher G.B."/>
            <person name="Muehlbauer G.J."/>
            <person name="Sato K."/>
            <person name="Close T.J."/>
            <person name="Wise R.P."/>
            <person name="Stein N."/>
        </authorList>
    </citation>
    <scope>NUCLEOTIDE SEQUENCE [LARGE SCALE GENOMIC DNA]</scope>
    <source>
        <strain evidence="4">cv. Morex</strain>
    </source>
</reference>
<dbReference type="EnsemblPlants" id="HORVU.MOREX.r3.2HG0115490.1">
    <property type="protein sequence ID" value="HORVU.MOREX.r3.2HG0115490.1"/>
    <property type="gene ID" value="HORVU.MOREX.r3.2HG0115490"/>
</dbReference>
<keyword evidence="2" id="KW-0560">Oxidoreductase</keyword>
<proteinExistence type="inferred from homology"/>
<dbReference type="FunFam" id="3.40.50.720:FF:000084">
    <property type="entry name" value="Short-chain dehydrogenase reductase"/>
    <property type="match status" value="1"/>
</dbReference>
<evidence type="ECO:0000256" key="2">
    <source>
        <dbReference type="ARBA" id="ARBA00023002"/>
    </source>
</evidence>
<dbReference type="Pfam" id="PF13561">
    <property type="entry name" value="adh_short_C2"/>
    <property type="match status" value="1"/>
</dbReference>
<dbReference type="Pfam" id="PF00106">
    <property type="entry name" value="adh_short"/>
    <property type="match status" value="1"/>
</dbReference>
<dbReference type="Gene3D" id="3.40.50.720">
    <property type="entry name" value="NAD(P)-binding Rossmann-like Domain"/>
    <property type="match status" value="2"/>
</dbReference>
<dbReference type="SUPFAM" id="SSF51735">
    <property type="entry name" value="NAD(P)-binding Rossmann-fold domains"/>
    <property type="match status" value="1"/>
</dbReference>
<organism evidence="3 4">
    <name type="scientific">Hordeum vulgare subsp. vulgare</name>
    <name type="common">Domesticated barley</name>
    <dbReference type="NCBI Taxonomy" id="112509"/>
    <lineage>
        <taxon>Eukaryota</taxon>
        <taxon>Viridiplantae</taxon>
        <taxon>Streptophyta</taxon>
        <taxon>Embryophyta</taxon>
        <taxon>Tracheophyta</taxon>
        <taxon>Spermatophyta</taxon>
        <taxon>Magnoliopsida</taxon>
        <taxon>Liliopsida</taxon>
        <taxon>Poales</taxon>
        <taxon>Poaceae</taxon>
        <taxon>BOP clade</taxon>
        <taxon>Pooideae</taxon>
        <taxon>Triticodae</taxon>
        <taxon>Triticeae</taxon>
        <taxon>Hordeinae</taxon>
        <taxon>Hordeum</taxon>
    </lineage>
</organism>
<reference evidence="3" key="3">
    <citation type="submission" date="2022-01" db="UniProtKB">
        <authorList>
            <consortium name="EnsemblPlants"/>
        </authorList>
    </citation>
    <scope>IDENTIFICATION</scope>
    <source>
        <strain evidence="3">subsp. vulgare</strain>
    </source>
</reference>
<dbReference type="PANTHER" id="PTHR43180">
    <property type="entry name" value="3-OXOACYL-(ACYL-CARRIER-PROTEIN) REDUCTASE (AFU_ORTHOLOGUE AFUA_6G11210)"/>
    <property type="match status" value="1"/>
</dbReference>
<name>A0A8I6WRP5_HORVV</name>
<dbReference type="PRINTS" id="PR00081">
    <property type="entry name" value="GDHRDH"/>
</dbReference>
<dbReference type="InterPro" id="IPR036291">
    <property type="entry name" value="NAD(P)-bd_dom_sf"/>
</dbReference>
<keyword evidence="4" id="KW-1185">Reference proteome</keyword>
<protein>
    <submittedName>
        <fullName evidence="3">Uncharacterized protein</fullName>
    </submittedName>
</protein>
<comment type="similarity">
    <text evidence="1">Belongs to the short-chain dehydrogenases/reductases (SDR) family.</text>
</comment>
<dbReference type="InterPro" id="IPR002347">
    <property type="entry name" value="SDR_fam"/>
</dbReference>
<evidence type="ECO:0000313" key="4">
    <source>
        <dbReference type="Proteomes" id="UP000011116"/>
    </source>
</evidence>